<dbReference type="EMBL" id="BDSP01000133">
    <property type="protein sequence ID" value="GAX18932.1"/>
    <property type="molecule type" value="Genomic_DNA"/>
</dbReference>
<protein>
    <recommendedName>
        <fullName evidence="4">Fe2OG dioxygenase domain-containing protein</fullName>
    </recommendedName>
</protein>
<organism evidence="2 3">
    <name type="scientific">Fistulifera solaris</name>
    <name type="common">Oleaginous diatom</name>
    <dbReference type="NCBI Taxonomy" id="1519565"/>
    <lineage>
        <taxon>Eukaryota</taxon>
        <taxon>Sar</taxon>
        <taxon>Stramenopiles</taxon>
        <taxon>Ochrophyta</taxon>
        <taxon>Bacillariophyta</taxon>
        <taxon>Bacillariophyceae</taxon>
        <taxon>Bacillariophycidae</taxon>
        <taxon>Naviculales</taxon>
        <taxon>Naviculaceae</taxon>
        <taxon>Fistulifera</taxon>
    </lineage>
</organism>
<feature type="signal peptide" evidence="1">
    <location>
        <begin position="1"/>
        <end position="20"/>
    </location>
</feature>
<dbReference type="InParanoid" id="A0A1Z5JYI8"/>
<sequence>MPRRLFLVTILTAVASFAWSYAPFSPRSSSSIFSLHATSQLCDKTSLAQDHLLCSIRNTLQLDKVDWKERQTAIMNRIAQQIQEDFDASNLVKEDKQLASSTLVHPPDFEWVHTTEPRYRLAARSLQPIMDYTDVTTLRNEAESAWCTGQTSRFTYQRPGNYEVHVTDLSTNAREIVNVCLRNCIYPWIQNAFGPFGERLHVYDALIIRYNATEAMQSGAAVGAGQPLHRDLGLVSINIMLNEDFVGGGTFFENQLGNEDSFQPVKPLGVGQAIAHYSSERHAGSATFQGVRDILVIFVSGNEAAVKTAMIKQCRSICEAENVDDAVGGSICRICHQMMAVELSPHDGEAWQYLGSALMDFSKISSGEASQEVLLQCALACFENAIQFAPCDSRIYNNLGLLNVRLANAASSEDVRNEYLTKAEQAYQKGWELLTKSESVGCDVTEDFDSLTLNFGLLVANQDRFVDACSILQRFVSRVEGRSDSRIVNDAYMLHSFCQENVT</sequence>
<dbReference type="Proteomes" id="UP000198406">
    <property type="component" value="Unassembled WGS sequence"/>
</dbReference>
<dbReference type="Gene3D" id="1.25.40.10">
    <property type="entry name" value="Tetratricopeptide repeat domain"/>
    <property type="match status" value="1"/>
</dbReference>
<feature type="chain" id="PRO_5013300866" description="Fe2OG dioxygenase domain-containing protein" evidence="1">
    <location>
        <begin position="21"/>
        <end position="503"/>
    </location>
</feature>
<comment type="caution">
    <text evidence="2">The sequence shown here is derived from an EMBL/GenBank/DDBJ whole genome shotgun (WGS) entry which is preliminary data.</text>
</comment>
<accession>A0A1Z5JYI8</accession>
<name>A0A1Z5JYI8_FISSO</name>
<reference evidence="2 3" key="1">
    <citation type="journal article" date="2015" name="Plant Cell">
        <title>Oil accumulation by the oleaginous diatom Fistulifera solaris as revealed by the genome and transcriptome.</title>
        <authorList>
            <person name="Tanaka T."/>
            <person name="Maeda Y."/>
            <person name="Veluchamy A."/>
            <person name="Tanaka M."/>
            <person name="Abida H."/>
            <person name="Marechal E."/>
            <person name="Bowler C."/>
            <person name="Muto M."/>
            <person name="Sunaga Y."/>
            <person name="Tanaka M."/>
            <person name="Yoshino T."/>
            <person name="Taniguchi T."/>
            <person name="Fukuda Y."/>
            <person name="Nemoto M."/>
            <person name="Matsumoto M."/>
            <person name="Wong P.S."/>
            <person name="Aburatani S."/>
            <person name="Fujibuchi W."/>
        </authorList>
    </citation>
    <scope>NUCLEOTIDE SEQUENCE [LARGE SCALE GENOMIC DNA]</scope>
    <source>
        <strain evidence="2 3">JPCC DA0580</strain>
    </source>
</reference>
<dbReference type="AlphaFoldDB" id="A0A1Z5JYI8"/>
<keyword evidence="1" id="KW-0732">Signal</keyword>
<evidence type="ECO:0000256" key="1">
    <source>
        <dbReference type="SAM" id="SignalP"/>
    </source>
</evidence>
<evidence type="ECO:0000313" key="3">
    <source>
        <dbReference type="Proteomes" id="UP000198406"/>
    </source>
</evidence>
<keyword evidence="3" id="KW-1185">Reference proteome</keyword>
<dbReference type="InterPro" id="IPR011990">
    <property type="entry name" value="TPR-like_helical_dom_sf"/>
</dbReference>
<proteinExistence type="predicted"/>
<evidence type="ECO:0008006" key="4">
    <source>
        <dbReference type="Google" id="ProtNLM"/>
    </source>
</evidence>
<evidence type="ECO:0000313" key="2">
    <source>
        <dbReference type="EMBL" id="GAX18932.1"/>
    </source>
</evidence>
<gene>
    <name evidence="2" type="ORF">FisN_8Hh150</name>
</gene>
<dbReference type="OrthoDB" id="69177at2759"/>
<dbReference type="SUPFAM" id="SSF48452">
    <property type="entry name" value="TPR-like"/>
    <property type="match status" value="1"/>
</dbReference>